<keyword evidence="9" id="KW-0472">Membrane</keyword>
<keyword evidence="6" id="KW-0732">Signal</keyword>
<evidence type="ECO:0000256" key="4">
    <source>
        <dbReference type="ARBA" id="ARBA00012595"/>
    </source>
</evidence>
<feature type="region of interest" description="Disordered" evidence="8">
    <location>
        <begin position="2513"/>
        <end position="2544"/>
    </location>
</feature>
<evidence type="ECO:0000256" key="8">
    <source>
        <dbReference type="SAM" id="MobiDB-lite"/>
    </source>
</evidence>
<dbReference type="InterPro" id="IPR008969">
    <property type="entry name" value="CarboxyPept-like_regulatory"/>
</dbReference>
<evidence type="ECO:0000256" key="9">
    <source>
        <dbReference type="SAM" id="Phobius"/>
    </source>
</evidence>
<dbReference type="SUPFAM" id="SSF117074">
    <property type="entry name" value="Hypothetical protein PA1324"/>
    <property type="match status" value="1"/>
</dbReference>
<dbReference type="EMBL" id="NQMQ01000001">
    <property type="protein sequence ID" value="PAJ71338.1"/>
    <property type="molecule type" value="Genomic_DNA"/>
</dbReference>
<dbReference type="PANTHER" id="PTHR36108">
    <property type="entry name" value="COLOSSIN-B-RELATED"/>
    <property type="match status" value="1"/>
</dbReference>
<comment type="caution">
    <text evidence="12">The sequence shown here is derived from an EMBL/GenBank/DDBJ whole genome shotgun (WGS) entry which is preliminary data.</text>
</comment>
<organism evidence="12 13">
    <name type="scientific">Corynebacterium hadale</name>
    <dbReference type="NCBI Taxonomy" id="2026255"/>
    <lineage>
        <taxon>Bacteria</taxon>
        <taxon>Bacillati</taxon>
        <taxon>Actinomycetota</taxon>
        <taxon>Actinomycetes</taxon>
        <taxon>Mycobacteriales</taxon>
        <taxon>Corynebacteriaceae</taxon>
        <taxon>Corynebacterium</taxon>
    </lineage>
</organism>
<dbReference type="SUPFAM" id="SSF49452">
    <property type="entry name" value="Starch-binding domain-like"/>
    <property type="match status" value="12"/>
</dbReference>
<dbReference type="Proteomes" id="UP000215771">
    <property type="component" value="Unassembled WGS sequence"/>
</dbReference>
<dbReference type="PANTHER" id="PTHR36108:SF13">
    <property type="entry name" value="COLOSSIN-B-RELATED"/>
    <property type="match status" value="1"/>
</dbReference>
<sequence>MRGNNKPARGLFSGMKRTVVASATALSLAVGGMAVPAIPTPAGDSLLPAASAQWTDADVPDLVDPLKELVGTQAKQIAGNTSASFENVDPLANYNENWAQAPEVLRELSQNGQTGYRVEILGNDSKEIRLHGVELYGPLVLKKDEYKRDYYGPKQQGLAFEEGYYYVWVDEARAGEYRVLGDGQNRVFKVKATATQDEEYGAEGYGNGLRLEFPRELTIPKSGGGSNVRLNIFGPGLGGPELKRLNNYVKHVTEPQRAVINGVVEGAPADGAPVLVNGEQKGTVQDGKFSIEGLEAGSYEVKIGETDTTEESATQNISVSAGETKPLTFTVNAKTGTVSGSVTAPKSFTDTAKVELLDQDGNPVGQPQTVGRGEFDYNFNDVPFGDYTVRVTPLGQYGRDESARFTVDNNNRDARVGGLTISANPAEVTGYVRDDGGNVVSNARVTINGVDTTTNANGYYKITDLPVGTHTISVEGTKLTEDETVNVTLAPGESRGTDIEVKRKRSSLTVHVVDDANSPVNDAEVEINGATSAKQKTDANGNTSFDGLLPGEYSVTVEGNDAHGGDTENVTVNAEAPATADLRLDRKSGTVSGRATIKGTNLPATGVKVTLTGDGDQASAVVGVDGTYSIAGVQPGSYKLNFEKGNETQAKPFGTVEVGPGGKLTDQNVELDYIKAKIGGQVNLDGLPLKGVEVTVKGNGKTYTTKTDERGFYELLSRDPGDYTASIAGNNTYKGITVGPEYAGPGKTLDLNLSAVSLPGTITGTVVDDAGKPVEGAEVSAGGKKATTGGDGKYTIPGVVPGKKTVTVTDGDNFAGNSTGVTVTVKPNETITADDITVTRANGSIVGKIVDDAGNPVSPDNVTVTRPDGTKAPVSVVNGEFELKDQKPGKYEIQVGKTKLTKPHTEKVNVEPNKTATPTITVERFNPGYTVTVLNDLGEPVENAEVILSRDGRELERKPADANGKVDFLNQAPGAGYAVGVVPGEDYVNVKDNKLPDLVEDANVTWQISVAPQPGSVTGAITDDAGNPVTGATVVIDGERRAKNAPDAEFKTSTTTGQDGTYKFASVPAGEFSVSVVPTNARSGEPKEVTVRPNRPSTADIQLTRAPGNLEGVVTNDAGESVNDAKVILKDADGNEVATAQTDANGKYQFNEQKAGSYTVTVEAGTAHEAKTVDATITPANTEVADVQVKRTNGWAEGTVVDETGAPVEGATVTIDGADTYTTDADGKFTTDKLNPGPHEASVAKTDEHGGYVRGFEVNPGVKTDVALTVNRATDTVNGFVKDDSGKPIANVDVVIQRGGQTVDTVKADSDGLFSMDSVTPGDYTAVVAGTDEYKEGKTAFTVVAGTHTDPVEIEVQRNPGSVDGSVKDSTGQPLENISLTLTRGDEERNAATAKNGSFNFDGVPAGQWTLSVDAPKTYKKVSNIVVNVSANGKVTEEITLTSTIGSVHGVVTGAKNAPIEGATVTITNVENGASYESTTDKEGKYSRGDLSVGQYRIEVRAADYESPEAQVVDVAPSANVQKDFQLEKTPDTPQTGTVKGSVRDADGNAIDGEVAVVLENVDTGDVIPATVDANGDYTAADVPAGNYRAKASANGYRPTSAPSVTVNVGKTSSVQAIEMAKVAAQDAKVSGKVTNTAGDPIEGAVVEMVDDNDLEKFVVFVTNEKGEFSGEAALGAYTSTVSKDDGNYVAKSGLKWDVTDADGHSFNVVLDSKPSDHPNNTGNFEGGVRDQEGKPVPGTTATVRHPDGSTSELEIDPTTGDFTSDDLEPGDYVVVVDPADGHRTPRYTEVTVKDGEKVTVPRIITPTTKKPIKVDKGEPGTINGWLVDDLNEQIPGAKVIVKGKGTDADGNPTETFPAVTVDKDGHFTTDKLPAGDYEVDLELPEGWTKPKDWPKTVKVTDDKPAHQGIVNVKAPRSEIKGQVVDGDGKPIDGVLVTVTDSHGDTKEVPVDKNGNYTMEVVPGDAIVEIFTPEGVQKVDPMYIPVRPGKDVELPTVNLTKKVLKLEKRVRGYDANTPDDAPGLPNDEDLIYGFIVTNESDVTVHDIEIEDPFAQGAIKAPKGWDGTLKPGEYKVFSAVMAPPVEKGAFANIAVARGKDDHDKMVASTPNEAYVKFMDMNMQKKVNARFATNADDPVHMAADEDLYFTYEVVNTGSIRMENVTVNDTIYEGDEESFDPKHPGKGTPMEIIPPKGFNGTLMPGERVVFKGVLPPLAKGKRHHNAAEAAGQAPEPPKRAKPVDGEPDYGEDVSGLLVITPKENAEGNAHIVVEEGAALPAVTNVDGNIWVDMNEDGKRDAKDTNFGGMDITLHSLDGLPDVKTTSDSDGTFNFAAAPAGKYTLQMRNPGGVVLADPLDPDKNENGIGAALESKEFEITGDEEKMDVEVRLLDRPIEYTETTTPAPEPKGSSLGKCLADTSSVSNPATWLIPIGILIAAMGGAAVLFEDEFNAAAAQFNQAMPSLNIQRPEWMNEISRQLSQIDPAVPAGVLAAGIIGLGALALGLTYASCQSGGEMGSSTGDAKGSSSKKEAKTLTTAAEPTKVNA</sequence>
<dbReference type="Pfam" id="PF13620">
    <property type="entry name" value="CarboxypepD_reg"/>
    <property type="match status" value="11"/>
</dbReference>
<keyword evidence="5" id="KW-0964">Secreted</keyword>
<dbReference type="InterPro" id="IPR033764">
    <property type="entry name" value="Sdr_B"/>
</dbReference>
<keyword evidence="9" id="KW-1133">Transmembrane helix</keyword>
<dbReference type="SUPFAM" id="SSF49464">
    <property type="entry name" value="Carboxypeptidase regulatory domain-like"/>
    <property type="match status" value="3"/>
</dbReference>
<feature type="transmembrane region" description="Helical" evidence="9">
    <location>
        <begin position="2483"/>
        <end position="2506"/>
    </location>
</feature>
<evidence type="ECO:0000256" key="1">
    <source>
        <dbReference type="ARBA" id="ARBA00000548"/>
    </source>
</evidence>
<dbReference type="GO" id="GO:0004556">
    <property type="term" value="F:alpha-amylase activity"/>
    <property type="evidence" value="ECO:0007669"/>
    <property type="project" value="UniProtKB-EC"/>
</dbReference>
<dbReference type="InterPro" id="IPR013784">
    <property type="entry name" value="Carb-bd-like_fold"/>
</dbReference>
<dbReference type="InterPro" id="IPR055354">
    <property type="entry name" value="DUF7507"/>
</dbReference>
<protein>
    <recommendedName>
        <fullName evidence="4">alpha-amylase</fullName>
        <ecNumber evidence="4">3.2.1.1</ecNumber>
    </recommendedName>
    <alternativeName>
        <fullName evidence="7">1,4-alpha-D-glucan glucanohydrolase</fullName>
    </alternativeName>
</protein>
<gene>
    <name evidence="12" type="ORF">CIG21_01020</name>
</gene>
<dbReference type="InterPro" id="IPR013783">
    <property type="entry name" value="Ig-like_fold"/>
</dbReference>
<dbReference type="EC" id="3.2.1.1" evidence="4"/>
<comment type="catalytic activity">
    <reaction evidence="1">
        <text>Endohydrolysis of (1-&gt;4)-alpha-D-glucosidic linkages in polysaccharides containing three or more (1-&gt;4)-alpha-linked D-glucose units.</text>
        <dbReference type="EC" id="3.2.1.1"/>
    </reaction>
</comment>
<dbReference type="Gene3D" id="2.60.40.10">
    <property type="entry name" value="Immunoglobulins"/>
    <property type="match status" value="4"/>
</dbReference>
<proteinExistence type="inferred from homology"/>
<dbReference type="SUPFAM" id="SSF49478">
    <property type="entry name" value="Cna protein B-type domain"/>
    <property type="match status" value="3"/>
</dbReference>
<reference evidence="12 13" key="1">
    <citation type="submission" date="2017-08" db="EMBL/GenBank/DDBJ databases">
        <authorList>
            <person name="de Groot N.N."/>
        </authorList>
    </citation>
    <scope>NUCLEOTIDE SEQUENCE [LARGE SCALE GENOMIC DNA]</scope>
    <source>
        <strain evidence="12 13">NBT06-6</strain>
    </source>
</reference>
<dbReference type="GO" id="GO:0030246">
    <property type="term" value="F:carbohydrate binding"/>
    <property type="evidence" value="ECO:0007669"/>
    <property type="project" value="InterPro"/>
</dbReference>
<name>A0A269PGW1_9CORY</name>
<evidence type="ECO:0000313" key="13">
    <source>
        <dbReference type="Proteomes" id="UP000215771"/>
    </source>
</evidence>
<feature type="domain" description="SD-repeat containing protein B" evidence="10">
    <location>
        <begin position="2285"/>
        <end position="2353"/>
    </location>
</feature>
<comment type="subcellular location">
    <subcellularLocation>
        <location evidence="2">Secreted</location>
    </subcellularLocation>
</comment>
<dbReference type="Pfam" id="PF17210">
    <property type="entry name" value="SdrD_B"/>
    <property type="match status" value="1"/>
</dbReference>
<evidence type="ECO:0000259" key="10">
    <source>
        <dbReference type="Pfam" id="PF17210"/>
    </source>
</evidence>
<evidence type="ECO:0000256" key="7">
    <source>
        <dbReference type="ARBA" id="ARBA00030238"/>
    </source>
</evidence>
<dbReference type="GO" id="GO:0005975">
    <property type="term" value="P:carbohydrate metabolic process"/>
    <property type="evidence" value="ECO:0007669"/>
    <property type="project" value="UniProtKB-ARBA"/>
</dbReference>
<evidence type="ECO:0000256" key="3">
    <source>
        <dbReference type="ARBA" id="ARBA00007257"/>
    </source>
</evidence>
<dbReference type="Gene3D" id="2.60.40.1120">
    <property type="entry name" value="Carboxypeptidase-like, regulatory domain"/>
    <property type="match status" value="14"/>
</dbReference>
<accession>A0A269PGW1</accession>
<evidence type="ECO:0000256" key="5">
    <source>
        <dbReference type="ARBA" id="ARBA00022525"/>
    </source>
</evidence>
<comment type="similarity">
    <text evidence="3">Belongs to the serine-aspartate repeat-containing protein (SDr) family.</text>
</comment>
<feature type="domain" description="DUF7507" evidence="11">
    <location>
        <begin position="2026"/>
        <end position="2107"/>
    </location>
</feature>
<feature type="region of interest" description="Disordered" evidence="8">
    <location>
        <begin position="2217"/>
        <end position="2245"/>
    </location>
</feature>
<feature type="transmembrane region" description="Helical" evidence="9">
    <location>
        <begin position="2426"/>
        <end position="2444"/>
    </location>
</feature>
<dbReference type="GO" id="GO:0005576">
    <property type="term" value="C:extracellular region"/>
    <property type="evidence" value="ECO:0007669"/>
    <property type="project" value="UniProtKB-SubCell"/>
</dbReference>
<evidence type="ECO:0000256" key="2">
    <source>
        <dbReference type="ARBA" id="ARBA00004613"/>
    </source>
</evidence>
<dbReference type="Pfam" id="PF24346">
    <property type="entry name" value="DUF7507"/>
    <property type="match status" value="1"/>
</dbReference>
<evidence type="ECO:0000313" key="12">
    <source>
        <dbReference type="EMBL" id="PAJ71338.1"/>
    </source>
</evidence>
<keyword evidence="9" id="KW-0812">Transmembrane</keyword>
<evidence type="ECO:0000259" key="11">
    <source>
        <dbReference type="Pfam" id="PF24346"/>
    </source>
</evidence>
<feature type="compositionally biased region" description="Polar residues" evidence="8">
    <location>
        <begin position="2532"/>
        <end position="2544"/>
    </location>
</feature>
<feature type="region of interest" description="Disordered" evidence="8">
    <location>
        <begin position="1712"/>
        <end position="1770"/>
    </location>
</feature>
<evidence type="ECO:0000256" key="6">
    <source>
        <dbReference type="ARBA" id="ARBA00022729"/>
    </source>
</evidence>